<keyword evidence="6 14" id="KW-0418">Kinase</keyword>
<feature type="transmembrane region" description="Helical" evidence="11">
    <location>
        <begin position="125"/>
        <end position="147"/>
    </location>
</feature>
<evidence type="ECO:0000256" key="7">
    <source>
        <dbReference type="ARBA" id="ARBA00022840"/>
    </source>
</evidence>
<evidence type="ECO:0000256" key="4">
    <source>
        <dbReference type="ARBA" id="ARBA00022679"/>
    </source>
</evidence>
<dbReference type="GO" id="GO:0046983">
    <property type="term" value="F:protein dimerization activity"/>
    <property type="evidence" value="ECO:0007669"/>
    <property type="project" value="InterPro"/>
</dbReference>
<keyword evidence="8" id="KW-0902">Two-component regulatory system</keyword>
<feature type="region of interest" description="Disordered" evidence="10">
    <location>
        <begin position="324"/>
        <end position="358"/>
    </location>
</feature>
<dbReference type="Gene3D" id="3.30.565.10">
    <property type="entry name" value="Histidine kinase-like ATPase, C-terminal domain"/>
    <property type="match status" value="1"/>
</dbReference>
<dbReference type="Proteomes" id="UP000249334">
    <property type="component" value="Unassembled WGS sequence"/>
</dbReference>
<evidence type="ECO:0000313" key="14">
    <source>
        <dbReference type="EMBL" id="SCE71774.1"/>
    </source>
</evidence>
<comment type="catalytic activity">
    <reaction evidence="1">
        <text>ATP + protein L-histidine = ADP + protein N-phospho-L-histidine.</text>
        <dbReference type="EC" id="2.7.13.3"/>
    </reaction>
</comment>
<keyword evidence="11" id="KW-0472">Membrane</keyword>
<evidence type="ECO:0000256" key="9">
    <source>
        <dbReference type="SAM" id="Coils"/>
    </source>
</evidence>
<feature type="transmembrane region" description="Helical" evidence="11">
    <location>
        <begin position="88"/>
        <end position="113"/>
    </location>
</feature>
<evidence type="ECO:0000313" key="16">
    <source>
        <dbReference type="Proteomes" id="UP000249334"/>
    </source>
</evidence>
<organism evidence="14 15">
    <name type="scientific">Micromonospora saelicesensis</name>
    <dbReference type="NCBI Taxonomy" id="285676"/>
    <lineage>
        <taxon>Bacteria</taxon>
        <taxon>Bacillati</taxon>
        <taxon>Actinomycetota</taxon>
        <taxon>Actinomycetes</taxon>
        <taxon>Micromonosporales</taxon>
        <taxon>Micromonosporaceae</taxon>
        <taxon>Micromonospora</taxon>
    </lineage>
</organism>
<dbReference type="EMBL" id="FMCR01000001">
    <property type="protein sequence ID" value="SCE71774.1"/>
    <property type="molecule type" value="Genomic_DNA"/>
</dbReference>
<dbReference type="EC" id="2.7.13.3" evidence="2"/>
<evidence type="ECO:0000256" key="10">
    <source>
        <dbReference type="SAM" id="MobiDB-lite"/>
    </source>
</evidence>
<dbReference type="InterPro" id="IPR011712">
    <property type="entry name" value="Sig_transdc_His_kin_sub3_dim/P"/>
</dbReference>
<dbReference type="CDD" id="cd16917">
    <property type="entry name" value="HATPase_UhpB-NarQ-NarX-like"/>
    <property type="match status" value="1"/>
</dbReference>
<feature type="transmembrane region" description="Helical" evidence="11">
    <location>
        <begin position="58"/>
        <end position="76"/>
    </location>
</feature>
<evidence type="ECO:0000259" key="12">
    <source>
        <dbReference type="SMART" id="SM00387"/>
    </source>
</evidence>
<protein>
    <recommendedName>
        <fullName evidence="2">histidine kinase</fullName>
        <ecNumber evidence="2">2.7.13.3</ecNumber>
    </recommendedName>
</protein>
<accession>A0A1C4UJC4</accession>
<reference evidence="14 15" key="1">
    <citation type="submission" date="2016-06" db="EMBL/GenBank/DDBJ databases">
        <authorList>
            <person name="Kjaerup R.B."/>
            <person name="Dalgaard T.S."/>
            <person name="Juul-Madsen H.R."/>
        </authorList>
    </citation>
    <scope>NUCLEOTIDE SEQUENCE [LARGE SCALE GENOMIC DNA]</scope>
    <source>
        <strain evidence="14 15">DSM 44871</strain>
    </source>
</reference>
<keyword evidence="5" id="KW-0547">Nucleotide-binding</keyword>
<keyword evidence="11" id="KW-1133">Transmembrane helix</keyword>
<dbReference type="EMBL" id="PXXW01000065">
    <property type="protein sequence ID" value="RAN92154.1"/>
    <property type="molecule type" value="Genomic_DNA"/>
</dbReference>
<reference evidence="13 16" key="2">
    <citation type="submission" date="2018-03" db="EMBL/GenBank/DDBJ databases">
        <title>Genomic framework for the identification of Micromonospora saelicesensis and Micromonospora noduli.</title>
        <authorList>
            <person name="Riesco R."/>
            <person name="Trujillo M.E."/>
        </authorList>
    </citation>
    <scope>NUCLEOTIDE SEQUENCE [LARGE SCALE GENOMIC DNA]</scope>
    <source>
        <strain evidence="13 16">GAR05</strain>
    </source>
</reference>
<evidence type="ECO:0000256" key="11">
    <source>
        <dbReference type="SAM" id="Phobius"/>
    </source>
</evidence>
<feature type="domain" description="Histidine kinase/HSP90-like ATPase" evidence="12">
    <location>
        <begin position="277"/>
        <end position="368"/>
    </location>
</feature>
<evidence type="ECO:0000313" key="13">
    <source>
        <dbReference type="EMBL" id="RAN92154.1"/>
    </source>
</evidence>
<dbReference type="RefSeq" id="WP_091394956.1">
    <property type="nucleotide sequence ID" value="NZ_FMCR01000001.1"/>
</dbReference>
<dbReference type="SUPFAM" id="SSF55874">
    <property type="entry name" value="ATPase domain of HSP90 chaperone/DNA topoisomerase II/histidine kinase"/>
    <property type="match status" value="1"/>
</dbReference>
<evidence type="ECO:0000256" key="3">
    <source>
        <dbReference type="ARBA" id="ARBA00022553"/>
    </source>
</evidence>
<dbReference type="Pfam" id="PF02518">
    <property type="entry name" value="HATPase_c"/>
    <property type="match status" value="1"/>
</dbReference>
<dbReference type="Proteomes" id="UP000198864">
    <property type="component" value="Unassembled WGS sequence"/>
</dbReference>
<dbReference type="GO" id="GO:0005524">
    <property type="term" value="F:ATP binding"/>
    <property type="evidence" value="ECO:0007669"/>
    <property type="project" value="UniProtKB-KW"/>
</dbReference>
<proteinExistence type="predicted"/>
<dbReference type="Pfam" id="PF07730">
    <property type="entry name" value="HisKA_3"/>
    <property type="match status" value="1"/>
</dbReference>
<dbReference type="InterPro" id="IPR003594">
    <property type="entry name" value="HATPase_dom"/>
</dbReference>
<dbReference type="SMART" id="SM00387">
    <property type="entry name" value="HATPase_c"/>
    <property type="match status" value="1"/>
</dbReference>
<keyword evidence="3" id="KW-0597">Phosphoprotein</keyword>
<evidence type="ECO:0000256" key="8">
    <source>
        <dbReference type="ARBA" id="ARBA00023012"/>
    </source>
</evidence>
<feature type="transmembrane region" description="Helical" evidence="11">
    <location>
        <begin position="12"/>
        <end position="29"/>
    </location>
</feature>
<dbReference type="Gene3D" id="1.20.5.1930">
    <property type="match status" value="1"/>
</dbReference>
<sequence length="372" mass="39341">MNPAIRRIAIDALIAVVVAAVVAVAIRVADEPGARPPDARAYAIGAVIGLLLVFRRRWPLLVLVGSVTALMIYYALEYPGIPPALPLAAALFSVAAAGRFTWALIVAGFFVVLELIMRYTLLGEGFFPALSATLEEGSLLAAVVLLAETIRTRRVRLAEAQQRLAVMRQERQHEVAQERLRIAREVHDVLGHTIAAISVQASLADDIFDSKPAEARAALRSIRGAARDAMHEVRSAIGMLRDAGEVPDLARVFAVAEQAGVKVRSGIAGTPRPIPPEVALSVYRIVQESITNTVKHAEATTVDVTIAYAGDAVTVEIVDDGVGSGASQRGHGVAGMRERATAAGGSLEAGPRPQGGGFRVAARLPVEVEETA</sequence>
<evidence type="ECO:0000256" key="1">
    <source>
        <dbReference type="ARBA" id="ARBA00000085"/>
    </source>
</evidence>
<name>A0A1C4UJC4_9ACTN</name>
<keyword evidence="11" id="KW-0812">Transmembrane</keyword>
<keyword evidence="9" id="KW-0175">Coiled coil</keyword>
<keyword evidence="16" id="KW-1185">Reference proteome</keyword>
<keyword evidence="4" id="KW-0808">Transferase</keyword>
<evidence type="ECO:0000256" key="2">
    <source>
        <dbReference type="ARBA" id="ARBA00012438"/>
    </source>
</evidence>
<dbReference type="GO" id="GO:0000155">
    <property type="term" value="F:phosphorelay sensor kinase activity"/>
    <property type="evidence" value="ECO:0007669"/>
    <property type="project" value="InterPro"/>
</dbReference>
<gene>
    <name evidence="14" type="ORF">GA0070561_1092</name>
    <name evidence="13" type="ORF">GAR05_06317</name>
</gene>
<dbReference type="AlphaFoldDB" id="A0A1C4UJC4"/>
<evidence type="ECO:0000256" key="5">
    <source>
        <dbReference type="ARBA" id="ARBA00022741"/>
    </source>
</evidence>
<dbReference type="PANTHER" id="PTHR24421:SF10">
    <property type="entry name" value="NITRATE_NITRITE SENSOR PROTEIN NARQ"/>
    <property type="match status" value="1"/>
</dbReference>
<dbReference type="InterPro" id="IPR036890">
    <property type="entry name" value="HATPase_C_sf"/>
</dbReference>
<keyword evidence="7" id="KW-0067">ATP-binding</keyword>
<evidence type="ECO:0000256" key="6">
    <source>
        <dbReference type="ARBA" id="ARBA00022777"/>
    </source>
</evidence>
<dbReference type="STRING" id="285676.GA0070561_1092"/>
<dbReference type="PANTHER" id="PTHR24421">
    <property type="entry name" value="NITRATE/NITRITE SENSOR PROTEIN NARX-RELATED"/>
    <property type="match status" value="1"/>
</dbReference>
<feature type="coiled-coil region" evidence="9">
    <location>
        <begin position="157"/>
        <end position="186"/>
    </location>
</feature>
<evidence type="ECO:0000313" key="15">
    <source>
        <dbReference type="Proteomes" id="UP000198864"/>
    </source>
</evidence>
<dbReference type="InterPro" id="IPR050482">
    <property type="entry name" value="Sensor_HK_TwoCompSys"/>
</dbReference>
<dbReference type="GO" id="GO:0016020">
    <property type="term" value="C:membrane"/>
    <property type="evidence" value="ECO:0007669"/>
    <property type="project" value="InterPro"/>
</dbReference>